<reference evidence="1 2" key="1">
    <citation type="submission" date="2023-06" db="EMBL/GenBank/DDBJ databases">
        <title>Influencing factors and mechanism of Cr(VI) reduction by facultative anaerobic Exiguobacterium sp. PY14.</title>
        <authorList>
            <person name="Zou L."/>
        </authorList>
    </citation>
    <scope>NUCLEOTIDE SEQUENCE [LARGE SCALE GENOMIC DNA]</scope>
    <source>
        <strain evidence="1 2">PY14</strain>
    </source>
</reference>
<keyword evidence="2" id="KW-1185">Reference proteome</keyword>
<evidence type="ECO:0000313" key="2">
    <source>
        <dbReference type="Proteomes" id="UP001230807"/>
    </source>
</evidence>
<accession>A0ABT7MNP2</accession>
<protein>
    <submittedName>
        <fullName evidence="1">Uncharacterized protein</fullName>
    </submittedName>
</protein>
<proteinExistence type="predicted"/>
<dbReference type="Proteomes" id="UP001230807">
    <property type="component" value="Unassembled WGS sequence"/>
</dbReference>
<organism evidence="1 2">
    <name type="scientific">Exiguobacterium mexicanum</name>
    <dbReference type="NCBI Taxonomy" id="340146"/>
    <lineage>
        <taxon>Bacteria</taxon>
        <taxon>Bacillati</taxon>
        <taxon>Bacillota</taxon>
        <taxon>Bacilli</taxon>
        <taxon>Bacillales</taxon>
        <taxon>Bacillales Family XII. Incertae Sedis</taxon>
        <taxon>Exiguobacterium</taxon>
    </lineage>
</organism>
<dbReference type="EMBL" id="JASWER010000005">
    <property type="protein sequence ID" value="MDL5376805.1"/>
    <property type="molecule type" value="Genomic_DNA"/>
</dbReference>
<dbReference type="RefSeq" id="WP_286038337.1">
    <property type="nucleotide sequence ID" value="NZ_CP183077.1"/>
</dbReference>
<name>A0ABT7MNP2_9BACL</name>
<gene>
    <name evidence="1" type="ORF">QR695_07265</name>
</gene>
<comment type="caution">
    <text evidence="1">The sequence shown here is derived from an EMBL/GenBank/DDBJ whole genome shotgun (WGS) entry which is preliminary data.</text>
</comment>
<sequence>MNEYQRIWIDGEEVYCKSDAWINADSDSIWDEDAMKDILMEEYVSDGTDIDEGVVRQLLSQLPAEDRNMVALYLSYYLKLAEES</sequence>
<evidence type="ECO:0000313" key="1">
    <source>
        <dbReference type="EMBL" id="MDL5376805.1"/>
    </source>
</evidence>